<dbReference type="SMART" id="SM00530">
    <property type="entry name" value="HTH_XRE"/>
    <property type="match status" value="1"/>
</dbReference>
<feature type="domain" description="HTH cro/C1-type" evidence="1">
    <location>
        <begin position="35"/>
        <end position="90"/>
    </location>
</feature>
<keyword evidence="3" id="KW-1185">Reference proteome</keyword>
<dbReference type="RefSeq" id="WP_054258126.1">
    <property type="nucleotide sequence ID" value="NZ_FPBX01000101.1"/>
</dbReference>
<accession>A0A1I7KYX6</accession>
<dbReference type="InterPro" id="IPR010982">
    <property type="entry name" value="Lambda_DNA-bd_dom_sf"/>
</dbReference>
<sequence>MKNRLDFTRLADLDRQFCEFAQLQRHAPPRCGWTKTLRLALGMSSKALGSRLGMTGQGVRKLEQAEADGTITLKTLARLAQGLDCEVRYVLLPRTSLVEQVLTRAQQVADAPLPATSHAGALLHEAETLEAISTLLARVNRRGFW</sequence>
<dbReference type="Pfam" id="PF01381">
    <property type="entry name" value="HTH_3"/>
    <property type="match status" value="1"/>
</dbReference>
<protein>
    <submittedName>
        <fullName evidence="2">Mobile mystery protein A</fullName>
    </submittedName>
</protein>
<dbReference type="Proteomes" id="UP000183656">
    <property type="component" value="Unassembled WGS sequence"/>
</dbReference>
<proteinExistence type="predicted"/>
<dbReference type="EMBL" id="FPBX01000101">
    <property type="protein sequence ID" value="SFV02647.1"/>
    <property type="molecule type" value="Genomic_DNA"/>
</dbReference>
<dbReference type="InterPro" id="IPR001387">
    <property type="entry name" value="Cro/C1-type_HTH"/>
</dbReference>
<evidence type="ECO:0000313" key="2">
    <source>
        <dbReference type="EMBL" id="SFV02647.1"/>
    </source>
</evidence>
<evidence type="ECO:0000259" key="1">
    <source>
        <dbReference type="PROSITE" id="PS50943"/>
    </source>
</evidence>
<gene>
    <name evidence="2" type="ORF">SAMN04489707_11011</name>
</gene>
<dbReference type="Gene3D" id="1.10.260.40">
    <property type="entry name" value="lambda repressor-like DNA-binding domains"/>
    <property type="match status" value="1"/>
</dbReference>
<dbReference type="AlphaFoldDB" id="A0A1I7KYX6"/>
<reference evidence="2 3" key="1">
    <citation type="submission" date="2016-10" db="EMBL/GenBank/DDBJ databases">
        <authorList>
            <person name="de Groot N.N."/>
        </authorList>
    </citation>
    <scope>NUCLEOTIDE SEQUENCE [LARGE SCALE GENOMIC DNA]</scope>
    <source>
        <strain evidence="2 3">R-24608</strain>
    </source>
</reference>
<dbReference type="PROSITE" id="PS50943">
    <property type="entry name" value="HTH_CROC1"/>
    <property type="match status" value="1"/>
</dbReference>
<dbReference type="GO" id="GO:0003677">
    <property type="term" value="F:DNA binding"/>
    <property type="evidence" value="ECO:0007669"/>
    <property type="project" value="InterPro"/>
</dbReference>
<dbReference type="CDD" id="cd00093">
    <property type="entry name" value="HTH_XRE"/>
    <property type="match status" value="1"/>
</dbReference>
<evidence type="ECO:0000313" key="3">
    <source>
        <dbReference type="Proteomes" id="UP000183656"/>
    </source>
</evidence>
<name>A0A1I7KYX6_9BURK</name>
<dbReference type="OrthoDB" id="5951507at2"/>
<dbReference type="STRING" id="343013.SAMN04489707_11011"/>
<organism evidence="2 3">
    <name type="scientific">Paenacidovorax caeni</name>
    <dbReference type="NCBI Taxonomy" id="343013"/>
    <lineage>
        <taxon>Bacteria</taxon>
        <taxon>Pseudomonadati</taxon>
        <taxon>Pseudomonadota</taxon>
        <taxon>Betaproteobacteria</taxon>
        <taxon>Burkholderiales</taxon>
        <taxon>Comamonadaceae</taxon>
        <taxon>Paenacidovorax</taxon>
    </lineage>
</organism>
<dbReference type="SUPFAM" id="SSF47413">
    <property type="entry name" value="lambda repressor-like DNA-binding domains"/>
    <property type="match status" value="1"/>
</dbReference>